<evidence type="ECO:0000313" key="3">
    <source>
        <dbReference type="Proteomes" id="UP000027138"/>
    </source>
</evidence>
<gene>
    <name evidence="2" type="ORF">JCGZ_02773</name>
</gene>
<organism evidence="2 3">
    <name type="scientific">Jatropha curcas</name>
    <name type="common">Barbados nut</name>
    <dbReference type="NCBI Taxonomy" id="180498"/>
    <lineage>
        <taxon>Eukaryota</taxon>
        <taxon>Viridiplantae</taxon>
        <taxon>Streptophyta</taxon>
        <taxon>Embryophyta</taxon>
        <taxon>Tracheophyta</taxon>
        <taxon>Spermatophyta</taxon>
        <taxon>Magnoliopsida</taxon>
        <taxon>eudicotyledons</taxon>
        <taxon>Gunneridae</taxon>
        <taxon>Pentapetalae</taxon>
        <taxon>rosids</taxon>
        <taxon>fabids</taxon>
        <taxon>Malpighiales</taxon>
        <taxon>Euphorbiaceae</taxon>
        <taxon>Crotonoideae</taxon>
        <taxon>Jatropheae</taxon>
        <taxon>Jatropha</taxon>
    </lineage>
</organism>
<reference evidence="2 3" key="1">
    <citation type="journal article" date="2014" name="PLoS ONE">
        <title>Global Analysis of Gene Expression Profiles in Physic Nut (Jatropha curcas L.) Seedlings Exposed to Salt Stress.</title>
        <authorList>
            <person name="Zhang L."/>
            <person name="Zhang C."/>
            <person name="Wu P."/>
            <person name="Chen Y."/>
            <person name="Li M."/>
            <person name="Jiang H."/>
            <person name="Wu G."/>
        </authorList>
    </citation>
    <scope>NUCLEOTIDE SEQUENCE [LARGE SCALE GENOMIC DNA]</scope>
    <source>
        <strain evidence="3">cv. GZQX0401</strain>
        <tissue evidence="2">Young leaves</tissue>
    </source>
</reference>
<protein>
    <submittedName>
        <fullName evidence="2">Uncharacterized protein</fullName>
    </submittedName>
</protein>
<sequence length="70" mass="7529">MEKATAIGAREVDRTGNSADKLMPTPPNVSTLYPQVATVLTQAYNDFAVVLQRIMAKLVSHIPPEGESTS</sequence>
<keyword evidence="3" id="KW-1185">Reference proteome</keyword>
<dbReference type="EMBL" id="KK914347">
    <property type="protein sequence ID" value="KDP39753.1"/>
    <property type="molecule type" value="Genomic_DNA"/>
</dbReference>
<proteinExistence type="predicted"/>
<evidence type="ECO:0000256" key="1">
    <source>
        <dbReference type="SAM" id="MobiDB-lite"/>
    </source>
</evidence>
<evidence type="ECO:0000313" key="2">
    <source>
        <dbReference type="EMBL" id="KDP39753.1"/>
    </source>
</evidence>
<dbReference type="Proteomes" id="UP000027138">
    <property type="component" value="Unassembled WGS sequence"/>
</dbReference>
<dbReference type="AlphaFoldDB" id="A0A067KXT1"/>
<accession>A0A067KXT1</accession>
<feature type="region of interest" description="Disordered" evidence="1">
    <location>
        <begin position="1"/>
        <end position="27"/>
    </location>
</feature>
<name>A0A067KXT1_JATCU</name>